<name>A0A2C9U3B2_MANES</name>
<keyword evidence="1" id="KW-1133">Transmembrane helix</keyword>
<evidence type="ECO:0000313" key="2">
    <source>
        <dbReference type="EMBL" id="OAY23856.1"/>
    </source>
</evidence>
<organism evidence="2">
    <name type="scientific">Manihot esculenta</name>
    <name type="common">Cassava</name>
    <name type="synonym">Jatropha manihot</name>
    <dbReference type="NCBI Taxonomy" id="3983"/>
    <lineage>
        <taxon>Eukaryota</taxon>
        <taxon>Viridiplantae</taxon>
        <taxon>Streptophyta</taxon>
        <taxon>Embryophyta</taxon>
        <taxon>Tracheophyta</taxon>
        <taxon>Spermatophyta</taxon>
        <taxon>Magnoliopsida</taxon>
        <taxon>eudicotyledons</taxon>
        <taxon>Gunneridae</taxon>
        <taxon>Pentapetalae</taxon>
        <taxon>rosids</taxon>
        <taxon>fabids</taxon>
        <taxon>Malpighiales</taxon>
        <taxon>Euphorbiaceae</taxon>
        <taxon>Crotonoideae</taxon>
        <taxon>Manihoteae</taxon>
        <taxon>Manihot</taxon>
    </lineage>
</organism>
<dbReference type="AlphaFoldDB" id="A0A2C9U3B2"/>
<sequence>MKCLECLRIKIYPYSSSKFIYFLFLIQTPVLSLFPSKQIFFFCNSFLNPNNHHHLFLS</sequence>
<reference evidence="2" key="1">
    <citation type="submission" date="2016-02" db="EMBL/GenBank/DDBJ databases">
        <title>WGS assembly of Manihot esculenta.</title>
        <authorList>
            <person name="Bredeson J.V."/>
            <person name="Prochnik S.E."/>
            <person name="Lyons J.B."/>
            <person name="Schmutz J."/>
            <person name="Grimwood J."/>
            <person name="Vrebalov J."/>
            <person name="Bart R.S."/>
            <person name="Amuge T."/>
            <person name="Ferguson M.E."/>
            <person name="Green R."/>
            <person name="Putnam N."/>
            <person name="Stites J."/>
            <person name="Rounsley S."/>
            <person name="Rokhsar D.S."/>
        </authorList>
    </citation>
    <scope>NUCLEOTIDE SEQUENCE [LARGE SCALE GENOMIC DNA]</scope>
    <source>
        <tissue evidence="2">Leaf</tissue>
    </source>
</reference>
<protein>
    <submittedName>
        <fullName evidence="2">Uncharacterized protein</fullName>
    </submittedName>
</protein>
<feature type="transmembrane region" description="Helical" evidence="1">
    <location>
        <begin position="20"/>
        <end position="47"/>
    </location>
</feature>
<evidence type="ECO:0000256" key="1">
    <source>
        <dbReference type="SAM" id="Phobius"/>
    </source>
</evidence>
<dbReference type="EMBL" id="CM004404">
    <property type="protein sequence ID" value="OAY23856.1"/>
    <property type="molecule type" value="Genomic_DNA"/>
</dbReference>
<keyword evidence="1" id="KW-0812">Transmembrane</keyword>
<keyword evidence="1" id="KW-0472">Membrane</keyword>
<accession>A0A2C9U3B2</accession>
<proteinExistence type="predicted"/>
<gene>
    <name evidence="2" type="ORF">MANES_18G112800</name>
</gene>